<keyword evidence="3" id="KW-1185">Reference proteome</keyword>
<reference evidence="2 3" key="1">
    <citation type="journal article" date="2016" name="Mol. Biol. Evol.">
        <title>Comparative Genomics of Early-Diverging Mushroom-Forming Fungi Provides Insights into the Origins of Lignocellulose Decay Capabilities.</title>
        <authorList>
            <person name="Nagy L.G."/>
            <person name="Riley R."/>
            <person name="Tritt A."/>
            <person name="Adam C."/>
            <person name="Daum C."/>
            <person name="Floudas D."/>
            <person name="Sun H."/>
            <person name="Yadav J.S."/>
            <person name="Pangilinan J."/>
            <person name="Larsson K.H."/>
            <person name="Matsuura K."/>
            <person name="Barry K."/>
            <person name="Labutti K."/>
            <person name="Kuo R."/>
            <person name="Ohm R.A."/>
            <person name="Bhattacharya S.S."/>
            <person name="Shirouzu T."/>
            <person name="Yoshinaga Y."/>
            <person name="Martin F.M."/>
            <person name="Grigoriev I.V."/>
            <person name="Hibbett D.S."/>
        </authorList>
    </citation>
    <scope>NUCLEOTIDE SEQUENCE [LARGE SCALE GENOMIC DNA]</scope>
    <source>
        <strain evidence="2 3">L-15889</strain>
    </source>
</reference>
<dbReference type="EMBL" id="KV429035">
    <property type="protein sequence ID" value="KZT73950.1"/>
    <property type="molecule type" value="Genomic_DNA"/>
</dbReference>
<dbReference type="Proteomes" id="UP000076727">
    <property type="component" value="Unassembled WGS sequence"/>
</dbReference>
<evidence type="ECO:0000256" key="1">
    <source>
        <dbReference type="SAM" id="MobiDB-lite"/>
    </source>
</evidence>
<evidence type="ECO:0000313" key="3">
    <source>
        <dbReference type="Proteomes" id="UP000076727"/>
    </source>
</evidence>
<name>A0A165TU07_9APHY</name>
<protein>
    <submittedName>
        <fullName evidence="2">Uncharacterized protein</fullName>
    </submittedName>
</protein>
<sequence>MQKTRTISQGSKRHSKCYKAIRRRRRYRRTTAAYKYSSEMAQKCTAKAKWRVSTEGSNDRPEGQAETQGKGYLHERTGALLCAGFYIVIKMDACVGDANARQSVTVQMVCDAKST</sequence>
<feature type="region of interest" description="Disordered" evidence="1">
    <location>
        <begin position="51"/>
        <end position="70"/>
    </location>
</feature>
<accession>A0A165TU07</accession>
<dbReference type="AlphaFoldDB" id="A0A165TU07"/>
<organism evidence="2 3">
    <name type="scientific">Daedalea quercina L-15889</name>
    <dbReference type="NCBI Taxonomy" id="1314783"/>
    <lineage>
        <taxon>Eukaryota</taxon>
        <taxon>Fungi</taxon>
        <taxon>Dikarya</taxon>
        <taxon>Basidiomycota</taxon>
        <taxon>Agaricomycotina</taxon>
        <taxon>Agaricomycetes</taxon>
        <taxon>Polyporales</taxon>
        <taxon>Fomitopsis</taxon>
    </lineage>
</organism>
<proteinExistence type="predicted"/>
<evidence type="ECO:0000313" key="2">
    <source>
        <dbReference type="EMBL" id="KZT73950.1"/>
    </source>
</evidence>
<gene>
    <name evidence="2" type="ORF">DAEQUDRAFT_362933</name>
</gene>